<comment type="caution">
    <text evidence="1">The sequence shown here is derived from an EMBL/GenBank/DDBJ whole genome shotgun (WGS) entry which is preliminary data.</text>
</comment>
<name>A0A0J7N6A1_LASNI</name>
<evidence type="ECO:0000313" key="2">
    <source>
        <dbReference type="Proteomes" id="UP000036403"/>
    </source>
</evidence>
<keyword evidence="2" id="KW-1185">Reference proteome</keyword>
<dbReference type="Proteomes" id="UP000036403">
    <property type="component" value="Unassembled WGS sequence"/>
</dbReference>
<gene>
    <name evidence="1" type="ORF">RF55_12329</name>
</gene>
<evidence type="ECO:0000313" key="1">
    <source>
        <dbReference type="EMBL" id="KMQ88220.1"/>
    </source>
</evidence>
<proteinExistence type="predicted"/>
<accession>A0A0J7N6A1</accession>
<dbReference type="EMBL" id="LBMM01009310">
    <property type="protein sequence ID" value="KMQ88220.1"/>
    <property type="molecule type" value="Genomic_DNA"/>
</dbReference>
<sequence>MIMSLVLMTCLQHYAQKSNWYLCLAKPVFNFANGQVIPALHKDTDLADYGLAHQKSHQVDDHVKVLEIKWNPNTDAF</sequence>
<dbReference type="AlphaFoldDB" id="A0A0J7N6A1"/>
<dbReference type="PaxDb" id="67767-A0A0J7N6A1"/>
<protein>
    <submittedName>
        <fullName evidence="1">Uncharacterized protein</fullName>
    </submittedName>
</protein>
<reference evidence="1 2" key="1">
    <citation type="submission" date="2015-04" db="EMBL/GenBank/DDBJ databases">
        <title>Lasius niger genome sequencing.</title>
        <authorList>
            <person name="Konorov E.A."/>
            <person name="Nikitin M.A."/>
            <person name="Kirill M.V."/>
            <person name="Chang P."/>
        </authorList>
    </citation>
    <scope>NUCLEOTIDE SEQUENCE [LARGE SCALE GENOMIC DNA]</scope>
    <source>
        <tissue evidence="1">Whole</tissue>
    </source>
</reference>
<organism evidence="1 2">
    <name type="scientific">Lasius niger</name>
    <name type="common">Black garden ant</name>
    <dbReference type="NCBI Taxonomy" id="67767"/>
    <lineage>
        <taxon>Eukaryota</taxon>
        <taxon>Metazoa</taxon>
        <taxon>Ecdysozoa</taxon>
        <taxon>Arthropoda</taxon>
        <taxon>Hexapoda</taxon>
        <taxon>Insecta</taxon>
        <taxon>Pterygota</taxon>
        <taxon>Neoptera</taxon>
        <taxon>Endopterygota</taxon>
        <taxon>Hymenoptera</taxon>
        <taxon>Apocrita</taxon>
        <taxon>Aculeata</taxon>
        <taxon>Formicoidea</taxon>
        <taxon>Formicidae</taxon>
        <taxon>Formicinae</taxon>
        <taxon>Lasius</taxon>
        <taxon>Lasius</taxon>
    </lineage>
</organism>